<gene>
    <name evidence="9" type="ORF">CDCA_CDCA13G3641</name>
</gene>
<organism evidence="9 10">
    <name type="scientific">Cyanidium caldarium</name>
    <name type="common">Red alga</name>
    <dbReference type="NCBI Taxonomy" id="2771"/>
    <lineage>
        <taxon>Eukaryota</taxon>
        <taxon>Rhodophyta</taxon>
        <taxon>Bangiophyceae</taxon>
        <taxon>Cyanidiales</taxon>
        <taxon>Cyanidiaceae</taxon>
        <taxon>Cyanidium</taxon>
    </lineage>
</organism>
<sequence length="404" mass="43676">MSVLEEQGEARPEERETEGCDGRDKRYLEVGRGECPATTTTFSGGLQGADQEGMHKGEIFGEAREWMVREEGGKAAQVGGCTPPGPSTYGWHAPVGAASIPVNIGGAATTFPGKEPLSAGGSGSQSPKSPPNWAPDPDDALLPQGTRVRIIGNNRTKSRLVGEEGAVKSAAPIGGWHVIQLDRGRLIRVQRNAIQVLSIPEGAALVETQPGLKLKRERVRTPSRRRTAHDSPTLSVVTPTQPGRDGWGGERDGSPQELRLGVPAMVHERLPLWPAAHSEHLAEGYSSSSPSPRQRFSAGLVLEARQSASPTDVPEWHGGEERGAARTEPYVNIRRLNAKALRRYSKNFNLPLRSDVSRAQLVHEVQSHFAEMQVDEQAEIAEFLRVVHEGGNARDSARRRSSPG</sequence>
<keyword evidence="10" id="KW-1185">Reference proteome</keyword>
<keyword evidence="4" id="KW-0805">Transcription regulation</keyword>
<dbReference type="EMBL" id="JANCYW010000013">
    <property type="protein sequence ID" value="KAK4537616.1"/>
    <property type="molecule type" value="Genomic_DNA"/>
</dbReference>
<dbReference type="Pfam" id="PF13867">
    <property type="entry name" value="SAP30_Sin3_bdg"/>
    <property type="match status" value="1"/>
</dbReference>
<feature type="compositionally biased region" description="Basic and acidic residues" evidence="7">
    <location>
        <begin position="8"/>
        <end position="32"/>
    </location>
</feature>
<evidence type="ECO:0000256" key="5">
    <source>
        <dbReference type="ARBA" id="ARBA00023163"/>
    </source>
</evidence>
<evidence type="ECO:0000313" key="9">
    <source>
        <dbReference type="EMBL" id="KAK4537616.1"/>
    </source>
</evidence>
<comment type="subcellular location">
    <subcellularLocation>
        <location evidence="1">Nucleus</location>
    </subcellularLocation>
</comment>
<comment type="caution">
    <text evidence="9">The sequence shown here is derived from an EMBL/GenBank/DDBJ whole genome shotgun (WGS) entry which is preliminary data.</text>
</comment>
<evidence type="ECO:0000256" key="3">
    <source>
        <dbReference type="ARBA" id="ARBA00022491"/>
    </source>
</evidence>
<name>A0AAV9IZQ5_CYACA</name>
<feature type="domain" description="Histone deacetylase complex subunit SAP30 Sin3 binding" evidence="8">
    <location>
        <begin position="336"/>
        <end position="387"/>
    </location>
</feature>
<dbReference type="InterPro" id="IPR024145">
    <property type="entry name" value="His_deAcase_SAP30/SAP30L"/>
</dbReference>
<feature type="region of interest" description="Disordered" evidence="7">
    <location>
        <begin position="107"/>
        <end position="141"/>
    </location>
</feature>
<dbReference type="AlphaFoldDB" id="A0AAV9IZQ5"/>
<feature type="compositionally biased region" description="Polar residues" evidence="7">
    <location>
        <begin position="230"/>
        <end position="241"/>
    </location>
</feature>
<dbReference type="PANTHER" id="PTHR13286">
    <property type="entry name" value="SAP30"/>
    <property type="match status" value="1"/>
</dbReference>
<evidence type="ECO:0000259" key="8">
    <source>
        <dbReference type="Pfam" id="PF13867"/>
    </source>
</evidence>
<keyword evidence="3" id="KW-0678">Repressor</keyword>
<feature type="compositionally biased region" description="Basic residues" evidence="7">
    <location>
        <begin position="216"/>
        <end position="227"/>
    </location>
</feature>
<dbReference type="InterPro" id="IPR038291">
    <property type="entry name" value="SAP30_C_sf"/>
</dbReference>
<feature type="region of interest" description="Disordered" evidence="7">
    <location>
        <begin position="1"/>
        <end position="53"/>
    </location>
</feature>
<keyword evidence="6" id="KW-0539">Nucleus</keyword>
<feature type="region of interest" description="Disordered" evidence="7">
    <location>
        <begin position="216"/>
        <end position="255"/>
    </location>
</feature>
<protein>
    <recommendedName>
        <fullName evidence="8">Histone deacetylase complex subunit SAP30 Sin3 binding domain-containing protein</fullName>
    </recommendedName>
</protein>
<dbReference type="GO" id="GO:0003712">
    <property type="term" value="F:transcription coregulator activity"/>
    <property type="evidence" value="ECO:0007669"/>
    <property type="project" value="TreeGrafter"/>
</dbReference>
<proteinExistence type="inferred from homology"/>
<evidence type="ECO:0000313" key="10">
    <source>
        <dbReference type="Proteomes" id="UP001301350"/>
    </source>
</evidence>
<evidence type="ECO:0000256" key="2">
    <source>
        <dbReference type="ARBA" id="ARBA00006283"/>
    </source>
</evidence>
<evidence type="ECO:0000256" key="6">
    <source>
        <dbReference type="ARBA" id="ARBA00023242"/>
    </source>
</evidence>
<evidence type="ECO:0000256" key="1">
    <source>
        <dbReference type="ARBA" id="ARBA00004123"/>
    </source>
</evidence>
<accession>A0AAV9IZQ5</accession>
<dbReference type="PANTHER" id="PTHR13286:SF6">
    <property type="entry name" value="HISTONE DEACETYLASE COMPLEX SUBUNIT SAP30L-RELATED"/>
    <property type="match status" value="1"/>
</dbReference>
<dbReference type="GO" id="GO:0006355">
    <property type="term" value="P:regulation of DNA-templated transcription"/>
    <property type="evidence" value="ECO:0007669"/>
    <property type="project" value="TreeGrafter"/>
</dbReference>
<evidence type="ECO:0000256" key="4">
    <source>
        <dbReference type="ARBA" id="ARBA00023015"/>
    </source>
</evidence>
<keyword evidence="5" id="KW-0804">Transcription</keyword>
<dbReference type="Proteomes" id="UP001301350">
    <property type="component" value="Unassembled WGS sequence"/>
</dbReference>
<comment type="similarity">
    <text evidence="2">Belongs to the SAP30 family.</text>
</comment>
<dbReference type="Gene3D" id="6.10.160.20">
    <property type="match status" value="1"/>
</dbReference>
<reference evidence="9 10" key="1">
    <citation type="submission" date="2022-07" db="EMBL/GenBank/DDBJ databases">
        <title>Genome-wide signatures of adaptation to extreme environments.</title>
        <authorList>
            <person name="Cho C.H."/>
            <person name="Yoon H.S."/>
        </authorList>
    </citation>
    <scope>NUCLEOTIDE SEQUENCE [LARGE SCALE GENOMIC DNA]</scope>
    <source>
        <strain evidence="9 10">DBV 063 E5</strain>
    </source>
</reference>
<dbReference type="InterPro" id="IPR025718">
    <property type="entry name" value="SAP30_Sin3-bd"/>
</dbReference>
<evidence type="ECO:0000256" key="7">
    <source>
        <dbReference type="SAM" id="MobiDB-lite"/>
    </source>
</evidence>
<dbReference type="GO" id="GO:0000118">
    <property type="term" value="C:histone deacetylase complex"/>
    <property type="evidence" value="ECO:0007669"/>
    <property type="project" value="TreeGrafter"/>
</dbReference>